<name>A0A833RLG9_9POAL</name>
<evidence type="ECO:0000313" key="3">
    <source>
        <dbReference type="EMBL" id="KAF3336784.1"/>
    </source>
</evidence>
<proteinExistence type="predicted"/>
<evidence type="ECO:0000256" key="1">
    <source>
        <dbReference type="SAM" id="MobiDB-lite"/>
    </source>
</evidence>
<keyword evidence="2" id="KW-0472">Membrane</keyword>
<dbReference type="EMBL" id="SWLB01000007">
    <property type="protein sequence ID" value="KAF3336784.1"/>
    <property type="molecule type" value="Genomic_DNA"/>
</dbReference>
<accession>A0A833RLG9</accession>
<dbReference type="OrthoDB" id="206869at2759"/>
<dbReference type="AlphaFoldDB" id="A0A833RLG9"/>
<keyword evidence="4" id="KW-1185">Reference proteome</keyword>
<evidence type="ECO:0000256" key="2">
    <source>
        <dbReference type="SAM" id="Phobius"/>
    </source>
</evidence>
<feature type="region of interest" description="Disordered" evidence="1">
    <location>
        <begin position="68"/>
        <end position="174"/>
    </location>
</feature>
<feature type="compositionally biased region" description="Basic and acidic residues" evidence="1">
    <location>
        <begin position="157"/>
        <end position="171"/>
    </location>
</feature>
<sequence length="394" mass="44695">MASLQIRYPPSRPLAPNPSSRNFTTRFKCFKPLDASPNSDLPLDGEDNPDMSDPVKLAFSRAEAYRQQKLQAQGQKLEANLSGKGGKSSVVDNPFSANEGTRVLQPPEAEIIVGDPTKFGNRRRRFEEPEKDGETETYRPKVKEPEKDSETEASQPKVKEPEKDGETEAYRPKVKTWGVFPRPSNISKTYGGGKVIRPGDKLETKEAKEAKEKRSRELIAAYRSKAGLDVDPKLIAECQKSLREGNDLMDRGRLKQALLFYENVMKDMIFESELHGRAALKWAICLDSLQRSSEAKVMYEKLKNHPNSEVNTTARHFYDSFKAMEFMKVKSTYLSRTTGYEMYFDSFVDNKEVILSAKAEPEEARDTPILPYIVFLVSPLLVVLYIAVRKSFML</sequence>
<evidence type="ECO:0000313" key="4">
    <source>
        <dbReference type="Proteomes" id="UP000623129"/>
    </source>
</evidence>
<dbReference type="PANTHER" id="PTHR35482:SF1">
    <property type="entry name" value="CYTOCHROME C OXIDASE SUBUNIT"/>
    <property type="match status" value="1"/>
</dbReference>
<protein>
    <submittedName>
        <fullName evidence="3">Uncharacterized protein</fullName>
    </submittedName>
</protein>
<dbReference type="PANTHER" id="PTHR35482">
    <property type="entry name" value="CYTOCHROME C OXIDASE SUBUNIT"/>
    <property type="match status" value="1"/>
</dbReference>
<keyword evidence="2" id="KW-1133">Transmembrane helix</keyword>
<organism evidence="3 4">
    <name type="scientific">Carex littledalei</name>
    <dbReference type="NCBI Taxonomy" id="544730"/>
    <lineage>
        <taxon>Eukaryota</taxon>
        <taxon>Viridiplantae</taxon>
        <taxon>Streptophyta</taxon>
        <taxon>Embryophyta</taxon>
        <taxon>Tracheophyta</taxon>
        <taxon>Spermatophyta</taxon>
        <taxon>Magnoliopsida</taxon>
        <taxon>Liliopsida</taxon>
        <taxon>Poales</taxon>
        <taxon>Cyperaceae</taxon>
        <taxon>Cyperoideae</taxon>
        <taxon>Cariceae</taxon>
        <taxon>Carex</taxon>
        <taxon>Carex subgen. Euthyceras</taxon>
    </lineage>
</organism>
<reference evidence="3" key="1">
    <citation type="submission" date="2020-01" db="EMBL/GenBank/DDBJ databases">
        <title>Genome sequence of Kobresia littledalei, the first chromosome-level genome in the family Cyperaceae.</title>
        <authorList>
            <person name="Qu G."/>
        </authorList>
    </citation>
    <scope>NUCLEOTIDE SEQUENCE</scope>
    <source>
        <strain evidence="3">C.B.Clarke</strain>
        <tissue evidence="3">Leaf</tissue>
    </source>
</reference>
<keyword evidence="2" id="KW-0812">Transmembrane</keyword>
<feature type="region of interest" description="Disordered" evidence="1">
    <location>
        <begin position="1"/>
        <end position="55"/>
    </location>
</feature>
<comment type="caution">
    <text evidence="3">The sequence shown here is derived from an EMBL/GenBank/DDBJ whole genome shotgun (WGS) entry which is preliminary data.</text>
</comment>
<feature type="transmembrane region" description="Helical" evidence="2">
    <location>
        <begin position="369"/>
        <end position="388"/>
    </location>
</feature>
<dbReference type="Proteomes" id="UP000623129">
    <property type="component" value="Unassembled WGS sequence"/>
</dbReference>
<feature type="compositionally biased region" description="Basic and acidic residues" evidence="1">
    <location>
        <begin position="125"/>
        <end position="150"/>
    </location>
</feature>
<gene>
    <name evidence="3" type="ORF">FCM35_KLT19370</name>
</gene>